<dbReference type="Gene3D" id="6.10.10.10">
    <property type="entry name" value="Flagellar export chaperone, C-terminal domain"/>
    <property type="match status" value="1"/>
</dbReference>
<feature type="coiled-coil region" evidence="5">
    <location>
        <begin position="75"/>
        <end position="129"/>
    </location>
</feature>
<dbReference type="Proteomes" id="UP000216101">
    <property type="component" value="Unassembled WGS sequence"/>
</dbReference>
<evidence type="ECO:0000256" key="5">
    <source>
        <dbReference type="SAM" id="Coils"/>
    </source>
</evidence>
<keyword evidence="3 4" id="KW-0975">Bacterial flagellum</keyword>
<dbReference type="Gene3D" id="2.60.40.4390">
    <property type="match status" value="1"/>
</dbReference>
<dbReference type="PANTHER" id="PTHR42792:SF2">
    <property type="entry name" value="FLAGELLIN"/>
    <property type="match status" value="1"/>
</dbReference>
<evidence type="ECO:0000313" key="8">
    <source>
        <dbReference type="EMBL" id="OZY85062.1"/>
    </source>
</evidence>
<dbReference type="Pfam" id="PF00669">
    <property type="entry name" value="Flagellin_N"/>
    <property type="match status" value="1"/>
</dbReference>
<evidence type="ECO:0000259" key="7">
    <source>
        <dbReference type="Pfam" id="PF00700"/>
    </source>
</evidence>
<evidence type="ECO:0000256" key="2">
    <source>
        <dbReference type="ARBA" id="ARBA00022525"/>
    </source>
</evidence>
<dbReference type="SUPFAM" id="SSF64518">
    <property type="entry name" value="Phase 1 flagellin"/>
    <property type="match status" value="1"/>
</dbReference>
<feature type="domain" description="Flagellin N-terminal" evidence="6">
    <location>
        <begin position="5"/>
        <end position="141"/>
    </location>
</feature>
<keyword evidence="5" id="KW-0175">Coiled coil</keyword>
<dbReference type="PRINTS" id="PR00207">
    <property type="entry name" value="FLAGELLIN"/>
</dbReference>
<protein>
    <recommendedName>
        <fullName evidence="4">Flagellin</fullName>
    </recommendedName>
</protein>
<evidence type="ECO:0000256" key="4">
    <source>
        <dbReference type="RuleBase" id="RU362073"/>
    </source>
</evidence>
<accession>A0A266Q5E5</accession>
<feature type="domain" description="Flagellin C-terminal" evidence="7">
    <location>
        <begin position="508"/>
        <end position="593"/>
    </location>
</feature>
<evidence type="ECO:0000313" key="9">
    <source>
        <dbReference type="Proteomes" id="UP000216101"/>
    </source>
</evidence>
<dbReference type="InterPro" id="IPR046358">
    <property type="entry name" value="Flagellin_C"/>
</dbReference>
<name>A0A266Q5E5_9GAMM</name>
<sequence>MPLIINTNVASLNSQRQLMNSGNALDKATERLSSGQRINSAKDDAAGLAISNRMTSQIRGLDQAIRNANDGVSLVQTAEGALQEVTNMLQRIRELSIQSANGIYNDADRKTLDAEVQQLKKEMDRISETTSFNGQKLLDGTLGKTFLQVGSQANETMDVSIGSFSTTSMGGTSGDIVGESVTGVGTSHATEIASLNALLAGDLLVNGTAIKPITPAADTLNEALASINSDLKGKGAEVVSLVQVAADTAGSGVLRSPSETLTLELRDGNGLTQTYTITGTNSMKELVAKINSETAIEATLGDNGKLVLTAPGASSLTITETVPATTASPTGLTTGHHNFALVFNDTSAEKQGVTIQAGTTPVTAAIAGRISDLGIDVQDANGNLLGSAVDIAGPPGILQEGDLLINGIAIGKITLQPAVPTAAGTAAEAIRVINLSSDKTGVVAFANGTDGIALRSANGEEISIKYGDTAVAADVLAVTGFKERNATEGVGSVASIKIDTYEGAQRAIGIVDKALEQVNATRADLGAVNNRLDHTMANLANVSEKTSASRSRITDADFAAETAALSRAQVLQQAASAMLAQANARPEQVLSLLR</sequence>
<dbReference type="GO" id="GO:0009288">
    <property type="term" value="C:bacterial-type flagellum"/>
    <property type="evidence" value="ECO:0007669"/>
    <property type="project" value="UniProtKB-SubCell"/>
</dbReference>
<evidence type="ECO:0000256" key="1">
    <source>
        <dbReference type="ARBA" id="ARBA00005709"/>
    </source>
</evidence>
<keyword evidence="9" id="KW-1185">Reference proteome</keyword>
<comment type="caution">
    <text evidence="8">The sequence shown here is derived from an EMBL/GenBank/DDBJ whole genome shotgun (WGS) entry which is preliminary data.</text>
</comment>
<proteinExistence type="inferred from homology"/>
<keyword evidence="2 4" id="KW-0964">Secreted</keyword>
<dbReference type="Gene3D" id="1.20.1330.10">
    <property type="entry name" value="f41 fragment of flagellin, N-terminal domain"/>
    <property type="match status" value="1"/>
</dbReference>
<keyword evidence="8" id="KW-0969">Cilium</keyword>
<dbReference type="PANTHER" id="PTHR42792">
    <property type="entry name" value="FLAGELLIN"/>
    <property type="match status" value="1"/>
</dbReference>
<dbReference type="GO" id="GO:0005576">
    <property type="term" value="C:extracellular region"/>
    <property type="evidence" value="ECO:0007669"/>
    <property type="project" value="UniProtKB-SubCell"/>
</dbReference>
<comment type="function">
    <text evidence="4">Flagellin is the subunit protein which polymerizes to form the filaments of bacterial flagella.</text>
</comment>
<evidence type="ECO:0000256" key="3">
    <source>
        <dbReference type="ARBA" id="ARBA00023143"/>
    </source>
</evidence>
<evidence type="ECO:0000259" key="6">
    <source>
        <dbReference type="Pfam" id="PF00669"/>
    </source>
</evidence>
<dbReference type="Gene3D" id="3.30.70.2120">
    <property type="match status" value="1"/>
</dbReference>
<comment type="subcellular location">
    <subcellularLocation>
        <location evidence="4">Secreted</location>
    </subcellularLocation>
    <subcellularLocation>
        <location evidence="4">Bacterial flagellum</location>
    </subcellularLocation>
</comment>
<keyword evidence="8" id="KW-0282">Flagellum</keyword>
<organism evidence="8 9">
    <name type="scientific">Cellvibrio mixtus</name>
    <dbReference type="NCBI Taxonomy" id="39650"/>
    <lineage>
        <taxon>Bacteria</taxon>
        <taxon>Pseudomonadati</taxon>
        <taxon>Pseudomonadota</taxon>
        <taxon>Gammaproteobacteria</taxon>
        <taxon>Cellvibrionales</taxon>
        <taxon>Cellvibrionaceae</taxon>
        <taxon>Cellvibrio</taxon>
    </lineage>
</organism>
<gene>
    <name evidence="8" type="ORF">CBP51_18125</name>
</gene>
<dbReference type="AlphaFoldDB" id="A0A266Q5E5"/>
<keyword evidence="8" id="KW-0966">Cell projection</keyword>
<dbReference type="EMBL" id="NHNI01000002">
    <property type="protein sequence ID" value="OZY85062.1"/>
    <property type="molecule type" value="Genomic_DNA"/>
</dbReference>
<dbReference type="Gene3D" id="6.10.280.190">
    <property type="match status" value="1"/>
</dbReference>
<dbReference type="Pfam" id="PF00700">
    <property type="entry name" value="Flagellin_C"/>
    <property type="match status" value="1"/>
</dbReference>
<dbReference type="InterPro" id="IPR001029">
    <property type="entry name" value="Flagellin_N"/>
</dbReference>
<dbReference type="RefSeq" id="WP_078042803.1">
    <property type="nucleotide sequence ID" value="NZ_NHNI01000002.1"/>
</dbReference>
<dbReference type="InterPro" id="IPR042187">
    <property type="entry name" value="Flagellin_C_sub2"/>
</dbReference>
<dbReference type="InterPro" id="IPR001492">
    <property type="entry name" value="Flagellin"/>
</dbReference>
<dbReference type="GO" id="GO:0005198">
    <property type="term" value="F:structural molecule activity"/>
    <property type="evidence" value="ECO:0007669"/>
    <property type="project" value="UniProtKB-UniRule"/>
</dbReference>
<comment type="similarity">
    <text evidence="1 4">Belongs to the bacterial flagellin family.</text>
</comment>
<reference evidence="9" key="1">
    <citation type="submission" date="2017-05" db="EMBL/GenBank/DDBJ databases">
        <authorList>
            <person name="Barney B.M."/>
        </authorList>
    </citation>
    <scope>NUCLEOTIDE SEQUENCE [LARGE SCALE GENOMIC DNA]</scope>
    <source>
        <strain evidence="9">PSBB022</strain>
    </source>
</reference>